<dbReference type="EC" id="4.3.2.10" evidence="10"/>
<keyword evidence="14" id="KW-1185">Reference proteome</keyword>
<keyword evidence="7 10" id="KW-0456">Lyase</keyword>
<keyword evidence="4 10" id="KW-0378">Hydrolase</keyword>
<evidence type="ECO:0000256" key="11">
    <source>
        <dbReference type="PIRSR" id="PIRSR000495-1"/>
    </source>
</evidence>
<dbReference type="NCBIfam" id="TIGR01855">
    <property type="entry name" value="IMP_synth_hisH"/>
    <property type="match status" value="1"/>
</dbReference>
<evidence type="ECO:0000256" key="6">
    <source>
        <dbReference type="ARBA" id="ARBA00023102"/>
    </source>
</evidence>
<dbReference type="InterPro" id="IPR017926">
    <property type="entry name" value="GATASE"/>
</dbReference>
<evidence type="ECO:0000256" key="8">
    <source>
        <dbReference type="ARBA" id="ARBA00047838"/>
    </source>
</evidence>
<protein>
    <recommendedName>
        <fullName evidence="10">Imidazole glycerol phosphate synthase subunit HisH</fullName>
        <ecNumber evidence="10">4.3.2.10</ecNumber>
    </recommendedName>
    <alternativeName>
        <fullName evidence="10">IGP synthase glutaminase subunit</fullName>
        <ecNumber evidence="10">3.5.1.2</ecNumber>
    </alternativeName>
    <alternativeName>
        <fullName evidence="10">IGP synthase subunit HisH</fullName>
    </alternativeName>
    <alternativeName>
        <fullName evidence="10">ImGP synthase subunit HisH</fullName>
        <shortName evidence="10">IGPS subunit HisH</shortName>
    </alternativeName>
</protein>
<feature type="active site" evidence="10 11">
    <location>
        <position position="200"/>
    </location>
</feature>
<dbReference type="EC" id="3.5.1.2" evidence="10"/>
<evidence type="ECO:0000256" key="9">
    <source>
        <dbReference type="ARBA" id="ARBA00049534"/>
    </source>
</evidence>
<dbReference type="PIRSF" id="PIRSF000495">
    <property type="entry name" value="Amidotransf_hisH"/>
    <property type="match status" value="1"/>
</dbReference>
<proteinExistence type="inferred from homology"/>
<dbReference type="PANTHER" id="PTHR42701:SF1">
    <property type="entry name" value="IMIDAZOLE GLYCEROL PHOSPHATE SYNTHASE SUBUNIT HISH"/>
    <property type="match status" value="1"/>
</dbReference>
<evidence type="ECO:0000256" key="2">
    <source>
        <dbReference type="ARBA" id="ARBA00011152"/>
    </source>
</evidence>
<gene>
    <name evidence="10" type="primary">hisH</name>
    <name evidence="13" type="ORF">SAMN04488125_13625</name>
</gene>
<comment type="pathway">
    <text evidence="1 10">Amino-acid biosynthesis; L-histidine biosynthesis; L-histidine from 5-phospho-alpha-D-ribose 1-diphosphate: step 5/9.</text>
</comment>
<dbReference type="AlphaFoldDB" id="A0A1I4MAQ7"/>
<name>A0A1I4MAQ7_9HYPH</name>
<dbReference type="EMBL" id="FOSV01000036">
    <property type="protein sequence ID" value="SFM00361.1"/>
    <property type="molecule type" value="Genomic_DNA"/>
</dbReference>
<accession>A0A1I4MAQ7</accession>
<dbReference type="STRING" id="414703.SAMN04488125_13625"/>
<dbReference type="PROSITE" id="PS51273">
    <property type="entry name" value="GATASE_TYPE_1"/>
    <property type="match status" value="1"/>
</dbReference>
<sequence>MSGQTVAIIDYGSGNLHSAVKAFERAAREAGCDDTRIVLTDAPETVAAADRIVLPGVGAYADCRRGLDAVPGMVEAMTEGVRRNGKPFLGICVGMQLMASRGLEYEETAGLGWIPGDVGPIVPADPALKIPHMGWNTLVMAQPHPLLDGIETGPNGLHAYFVHSFALKPAEPADVVAQAEYGGPVTAMVARDNMAGTQFHPEKSQRLGLALIANFLRWRP</sequence>
<evidence type="ECO:0000259" key="12">
    <source>
        <dbReference type="Pfam" id="PF00117"/>
    </source>
</evidence>
<keyword evidence="5 10" id="KW-0315">Glutamine amidotransferase</keyword>
<comment type="catalytic activity">
    <reaction evidence="9 10">
        <text>L-glutamine + H2O = L-glutamate + NH4(+)</text>
        <dbReference type="Rhea" id="RHEA:15889"/>
        <dbReference type="ChEBI" id="CHEBI:15377"/>
        <dbReference type="ChEBI" id="CHEBI:28938"/>
        <dbReference type="ChEBI" id="CHEBI:29985"/>
        <dbReference type="ChEBI" id="CHEBI:58359"/>
        <dbReference type="EC" id="3.5.1.2"/>
    </reaction>
</comment>
<dbReference type="UniPathway" id="UPA00031">
    <property type="reaction ID" value="UER00010"/>
</dbReference>
<evidence type="ECO:0000256" key="5">
    <source>
        <dbReference type="ARBA" id="ARBA00022962"/>
    </source>
</evidence>
<dbReference type="CDD" id="cd01748">
    <property type="entry name" value="GATase1_IGP_Synthase"/>
    <property type="match status" value="1"/>
</dbReference>
<dbReference type="InterPro" id="IPR010139">
    <property type="entry name" value="Imidazole-glycPsynth_HisH"/>
</dbReference>
<evidence type="ECO:0000313" key="14">
    <source>
        <dbReference type="Proteomes" id="UP000198804"/>
    </source>
</evidence>
<dbReference type="HAMAP" id="MF_00278">
    <property type="entry name" value="HisH"/>
    <property type="match status" value="1"/>
</dbReference>
<dbReference type="GO" id="GO:0004359">
    <property type="term" value="F:glutaminase activity"/>
    <property type="evidence" value="ECO:0007669"/>
    <property type="project" value="UniProtKB-EC"/>
</dbReference>
<evidence type="ECO:0000256" key="7">
    <source>
        <dbReference type="ARBA" id="ARBA00023239"/>
    </source>
</evidence>
<dbReference type="Proteomes" id="UP000198804">
    <property type="component" value="Unassembled WGS sequence"/>
</dbReference>
<dbReference type="GO" id="GO:0000105">
    <property type="term" value="P:L-histidine biosynthetic process"/>
    <property type="evidence" value="ECO:0007669"/>
    <property type="project" value="UniProtKB-UniRule"/>
</dbReference>
<dbReference type="GO" id="GO:0000107">
    <property type="term" value="F:imidazoleglycerol-phosphate synthase activity"/>
    <property type="evidence" value="ECO:0007669"/>
    <property type="project" value="UniProtKB-UniRule"/>
</dbReference>
<comment type="subcellular location">
    <subcellularLocation>
        <location evidence="10">Cytoplasm</location>
    </subcellularLocation>
</comment>
<dbReference type="Pfam" id="PF00117">
    <property type="entry name" value="GATase"/>
    <property type="match status" value="1"/>
</dbReference>
<dbReference type="PANTHER" id="PTHR42701">
    <property type="entry name" value="IMIDAZOLE GLYCEROL PHOSPHATE SYNTHASE SUBUNIT HISH"/>
    <property type="match status" value="1"/>
</dbReference>
<evidence type="ECO:0000313" key="13">
    <source>
        <dbReference type="EMBL" id="SFM00361.1"/>
    </source>
</evidence>
<dbReference type="InterPro" id="IPR029062">
    <property type="entry name" value="Class_I_gatase-like"/>
</dbReference>
<evidence type="ECO:0000256" key="4">
    <source>
        <dbReference type="ARBA" id="ARBA00022801"/>
    </source>
</evidence>
<dbReference type="RefSeq" id="WP_091951825.1">
    <property type="nucleotide sequence ID" value="NZ_FOSV01000036.1"/>
</dbReference>
<dbReference type="GO" id="GO:0005737">
    <property type="term" value="C:cytoplasm"/>
    <property type="evidence" value="ECO:0007669"/>
    <property type="project" value="UniProtKB-SubCell"/>
</dbReference>
<evidence type="ECO:0000256" key="3">
    <source>
        <dbReference type="ARBA" id="ARBA00022605"/>
    </source>
</evidence>
<feature type="active site" evidence="10 11">
    <location>
        <position position="202"/>
    </location>
</feature>
<reference evidence="14" key="1">
    <citation type="submission" date="2016-10" db="EMBL/GenBank/DDBJ databases">
        <authorList>
            <person name="Varghese N."/>
            <person name="Submissions S."/>
        </authorList>
    </citation>
    <scope>NUCLEOTIDE SEQUENCE [LARGE SCALE GENOMIC DNA]</scope>
    <source>
        <strain evidence="14">CGMCC 1.6474</strain>
    </source>
</reference>
<dbReference type="GO" id="GO:0016829">
    <property type="term" value="F:lyase activity"/>
    <property type="evidence" value="ECO:0007669"/>
    <property type="project" value="UniProtKB-KW"/>
</dbReference>
<evidence type="ECO:0000256" key="1">
    <source>
        <dbReference type="ARBA" id="ARBA00005091"/>
    </source>
</evidence>
<dbReference type="Gene3D" id="3.40.50.880">
    <property type="match status" value="1"/>
</dbReference>
<feature type="domain" description="Glutamine amidotransferase" evidence="12">
    <location>
        <begin position="17"/>
        <end position="216"/>
    </location>
</feature>
<dbReference type="OrthoDB" id="9807137at2"/>
<dbReference type="SUPFAM" id="SSF52317">
    <property type="entry name" value="Class I glutamine amidotransferase-like"/>
    <property type="match status" value="1"/>
</dbReference>
<keyword evidence="13" id="KW-0808">Transferase</keyword>
<keyword evidence="6 10" id="KW-0368">Histidine biosynthesis</keyword>
<comment type="function">
    <text evidence="10">IGPS catalyzes the conversion of PRFAR and glutamine to IGP, AICAR and glutamate. The HisH subunit catalyzes the hydrolysis of glutamine to glutamate and ammonia as part of the synthesis of IGP and AICAR. The resulting ammonia molecule is channeled to the active site of HisF.</text>
</comment>
<evidence type="ECO:0000256" key="10">
    <source>
        <dbReference type="HAMAP-Rule" id="MF_00278"/>
    </source>
</evidence>
<keyword evidence="3 10" id="KW-0028">Amino-acid biosynthesis</keyword>
<keyword evidence="10" id="KW-0963">Cytoplasm</keyword>
<organism evidence="13 14">
    <name type="scientific">Methylorubrum salsuginis</name>
    <dbReference type="NCBI Taxonomy" id="414703"/>
    <lineage>
        <taxon>Bacteria</taxon>
        <taxon>Pseudomonadati</taxon>
        <taxon>Pseudomonadota</taxon>
        <taxon>Alphaproteobacteria</taxon>
        <taxon>Hyphomicrobiales</taxon>
        <taxon>Methylobacteriaceae</taxon>
        <taxon>Methylorubrum</taxon>
    </lineage>
</organism>
<comment type="subunit">
    <text evidence="2 10">Heterodimer of HisH and HisF.</text>
</comment>
<feature type="active site" description="Nucleophile" evidence="10 11">
    <location>
        <position position="92"/>
    </location>
</feature>
<comment type="catalytic activity">
    <reaction evidence="8 10">
        <text>5-[(5-phospho-1-deoxy-D-ribulos-1-ylimino)methylamino]-1-(5-phospho-beta-D-ribosyl)imidazole-4-carboxamide + L-glutamine = D-erythro-1-(imidazol-4-yl)glycerol 3-phosphate + 5-amino-1-(5-phospho-beta-D-ribosyl)imidazole-4-carboxamide + L-glutamate + H(+)</text>
        <dbReference type="Rhea" id="RHEA:24793"/>
        <dbReference type="ChEBI" id="CHEBI:15378"/>
        <dbReference type="ChEBI" id="CHEBI:29985"/>
        <dbReference type="ChEBI" id="CHEBI:58278"/>
        <dbReference type="ChEBI" id="CHEBI:58359"/>
        <dbReference type="ChEBI" id="CHEBI:58475"/>
        <dbReference type="ChEBI" id="CHEBI:58525"/>
        <dbReference type="EC" id="4.3.2.10"/>
    </reaction>
</comment>